<feature type="non-terminal residue" evidence="1">
    <location>
        <position position="74"/>
    </location>
</feature>
<protein>
    <submittedName>
        <fullName evidence="1">Uncharacterized protein</fullName>
    </submittedName>
</protein>
<gene>
    <name evidence="1" type="ORF">IPOD504_LOCUS10973</name>
</gene>
<keyword evidence="2" id="KW-1185">Reference proteome</keyword>
<organism evidence="1 2">
    <name type="scientific">Iphiclides podalirius</name>
    <name type="common">scarce swallowtail</name>
    <dbReference type="NCBI Taxonomy" id="110791"/>
    <lineage>
        <taxon>Eukaryota</taxon>
        <taxon>Metazoa</taxon>
        <taxon>Ecdysozoa</taxon>
        <taxon>Arthropoda</taxon>
        <taxon>Hexapoda</taxon>
        <taxon>Insecta</taxon>
        <taxon>Pterygota</taxon>
        <taxon>Neoptera</taxon>
        <taxon>Endopterygota</taxon>
        <taxon>Lepidoptera</taxon>
        <taxon>Glossata</taxon>
        <taxon>Ditrysia</taxon>
        <taxon>Papilionoidea</taxon>
        <taxon>Papilionidae</taxon>
        <taxon>Papilioninae</taxon>
        <taxon>Iphiclides</taxon>
    </lineage>
</organism>
<evidence type="ECO:0000313" key="1">
    <source>
        <dbReference type="EMBL" id="CAH2059667.1"/>
    </source>
</evidence>
<name>A0ABN8INE4_9NEOP</name>
<proteinExistence type="predicted"/>
<reference evidence="1" key="1">
    <citation type="submission" date="2022-03" db="EMBL/GenBank/DDBJ databases">
        <authorList>
            <person name="Martin H S."/>
        </authorList>
    </citation>
    <scope>NUCLEOTIDE SEQUENCE</scope>
</reference>
<accession>A0ABN8INE4</accession>
<dbReference type="EMBL" id="OW152838">
    <property type="protein sequence ID" value="CAH2059667.1"/>
    <property type="molecule type" value="Genomic_DNA"/>
</dbReference>
<sequence length="74" mass="8657">MGYLSDKGVIPSECKETADLLLFFDNIFDSLNGSFEKKHLHALWTGNPQIDTPKNLEKCKKDYKDNEFYKQRKN</sequence>
<dbReference type="Proteomes" id="UP000837857">
    <property type="component" value="Chromosome 26"/>
</dbReference>
<evidence type="ECO:0000313" key="2">
    <source>
        <dbReference type="Proteomes" id="UP000837857"/>
    </source>
</evidence>